<evidence type="ECO:0000313" key="2">
    <source>
        <dbReference type="EMBL" id="WQH16587.1"/>
    </source>
</evidence>
<feature type="transmembrane region" description="Helical" evidence="1">
    <location>
        <begin position="21"/>
        <end position="46"/>
    </location>
</feature>
<sequence>MIISRDSRRGQFPGSGRRLGGFTLVELMIALVLGLLVIAGVGSVFIANKDAYRTNEALSQVQDASRTAFEFVARDVREAGSNPCGAANVASVLDSPSSDWLDWSQPFRGFDDVTDIDGLPGAGEIGEPVDEHALRLGKAEDSGIALEAVTGPRANITLESATSQISDGDILMVCDADKATIFQTTNYNSNNTTLVHNTGGSYTPGNLTKCLNHPVPQLVSGGNCTTLSPTSYLVVPTNTVWYIGTNAAGTRSLFRSRNFQSTAPVPEEMVRGVEGMEIEYHRSGEDVFETATQVDAVGGGWEQVDAARITLTVRSRGLNPSDPDFGSSTDRERLQRDFSTTIAIRNRLGG</sequence>
<keyword evidence="3" id="KW-1185">Reference proteome</keyword>
<proteinExistence type="predicted"/>
<organism evidence="2 3">
    <name type="scientific">Guyparkeria halophila</name>
    <dbReference type="NCBI Taxonomy" id="47960"/>
    <lineage>
        <taxon>Bacteria</taxon>
        <taxon>Pseudomonadati</taxon>
        <taxon>Pseudomonadota</taxon>
        <taxon>Gammaproteobacteria</taxon>
        <taxon>Chromatiales</taxon>
        <taxon>Thioalkalibacteraceae</taxon>
        <taxon>Guyparkeria</taxon>
    </lineage>
</organism>
<dbReference type="InterPro" id="IPR032092">
    <property type="entry name" value="PilW"/>
</dbReference>
<accession>A0ABZ0YWN2</accession>
<dbReference type="InterPro" id="IPR012902">
    <property type="entry name" value="N_methyl_site"/>
</dbReference>
<dbReference type="EMBL" id="CP140153">
    <property type="protein sequence ID" value="WQH16587.1"/>
    <property type="molecule type" value="Genomic_DNA"/>
</dbReference>
<protein>
    <submittedName>
        <fullName evidence="2">PilW family protein</fullName>
    </submittedName>
</protein>
<dbReference type="Proteomes" id="UP001327459">
    <property type="component" value="Chromosome"/>
</dbReference>
<dbReference type="Pfam" id="PF07963">
    <property type="entry name" value="N_methyl"/>
    <property type="match status" value="1"/>
</dbReference>
<reference evidence="2 3" key="1">
    <citation type="submission" date="2023-11" db="EMBL/GenBank/DDBJ databases">
        <title>MicrobeMod: A computational toolkit for identifying prokaryotic methylation and restriction-modification with nanopore sequencing.</title>
        <authorList>
            <person name="Crits-Christoph A."/>
            <person name="Kang S.C."/>
            <person name="Lee H."/>
            <person name="Ostrov N."/>
        </authorList>
    </citation>
    <scope>NUCLEOTIDE SEQUENCE [LARGE SCALE GENOMIC DNA]</scope>
    <source>
        <strain evidence="2 3">ATCC 49870</strain>
    </source>
</reference>
<dbReference type="Pfam" id="PF16074">
    <property type="entry name" value="PilW"/>
    <property type="match status" value="1"/>
</dbReference>
<gene>
    <name evidence="2" type="ORF">SR882_01420</name>
</gene>
<dbReference type="PROSITE" id="PS00409">
    <property type="entry name" value="PROKAR_NTER_METHYL"/>
    <property type="match status" value="1"/>
</dbReference>
<keyword evidence="1" id="KW-0812">Transmembrane</keyword>
<name>A0ABZ0YWN2_9GAMM</name>
<dbReference type="RefSeq" id="WP_322521578.1">
    <property type="nucleotide sequence ID" value="NZ_CP140153.1"/>
</dbReference>
<evidence type="ECO:0000256" key="1">
    <source>
        <dbReference type="SAM" id="Phobius"/>
    </source>
</evidence>
<keyword evidence="1" id="KW-1133">Transmembrane helix</keyword>
<keyword evidence="1" id="KW-0472">Membrane</keyword>
<evidence type="ECO:0000313" key="3">
    <source>
        <dbReference type="Proteomes" id="UP001327459"/>
    </source>
</evidence>